<dbReference type="Proteomes" id="UP001217089">
    <property type="component" value="Unassembled WGS sequence"/>
</dbReference>
<dbReference type="SMART" id="SM00184">
    <property type="entry name" value="RING"/>
    <property type="match status" value="1"/>
</dbReference>
<gene>
    <name evidence="6" type="ORF">KUTeg_002200</name>
</gene>
<dbReference type="PROSITE" id="PS50089">
    <property type="entry name" value="ZF_RING_2"/>
    <property type="match status" value="1"/>
</dbReference>
<name>A0ABQ9FTM4_TEGGR</name>
<dbReference type="Pfam" id="PF13639">
    <property type="entry name" value="zf-RING_2"/>
    <property type="match status" value="1"/>
</dbReference>
<dbReference type="PANTHER" id="PTHR46569:SF1">
    <property type="entry name" value="E3 UBIQUITIN-PROTEIN LIGASE RFWD3-RELATED"/>
    <property type="match status" value="1"/>
</dbReference>
<evidence type="ECO:0000256" key="1">
    <source>
        <dbReference type="ARBA" id="ARBA00022771"/>
    </source>
</evidence>
<protein>
    <recommendedName>
        <fullName evidence="5">RING-type domain-containing protein</fullName>
    </recommendedName>
</protein>
<keyword evidence="1 3" id="KW-0479">Metal-binding</keyword>
<feature type="coiled-coil region" evidence="4">
    <location>
        <begin position="200"/>
        <end position="276"/>
    </location>
</feature>
<dbReference type="SUPFAM" id="SSF57850">
    <property type="entry name" value="RING/U-box"/>
    <property type="match status" value="1"/>
</dbReference>
<feature type="coiled-coil region" evidence="4">
    <location>
        <begin position="75"/>
        <end position="168"/>
    </location>
</feature>
<evidence type="ECO:0000259" key="5">
    <source>
        <dbReference type="PROSITE" id="PS50089"/>
    </source>
</evidence>
<evidence type="ECO:0000313" key="7">
    <source>
        <dbReference type="Proteomes" id="UP001217089"/>
    </source>
</evidence>
<dbReference type="EMBL" id="JARBDR010000141">
    <property type="protein sequence ID" value="KAJ8320613.1"/>
    <property type="molecule type" value="Genomic_DNA"/>
</dbReference>
<feature type="domain" description="RING-type" evidence="5">
    <location>
        <begin position="5"/>
        <end position="48"/>
    </location>
</feature>
<dbReference type="InterPro" id="IPR001841">
    <property type="entry name" value="Znf_RING"/>
</dbReference>
<dbReference type="InterPro" id="IPR052639">
    <property type="entry name" value="TRAIP_ubiq-protein_ligase"/>
</dbReference>
<keyword evidence="4" id="KW-0175">Coiled coil</keyword>
<dbReference type="Gene3D" id="3.30.40.10">
    <property type="entry name" value="Zinc/RING finger domain, C3HC4 (zinc finger)"/>
    <property type="match status" value="1"/>
</dbReference>
<keyword evidence="7" id="KW-1185">Reference proteome</keyword>
<keyword evidence="2" id="KW-0862">Zinc</keyword>
<dbReference type="PANTHER" id="PTHR46569">
    <property type="entry name" value="E3 UBIQUITIN-PROTEIN LIGASE TRAIP"/>
    <property type="match status" value="1"/>
</dbReference>
<accession>A0ABQ9FTM4</accession>
<organism evidence="6 7">
    <name type="scientific">Tegillarca granosa</name>
    <name type="common">Malaysian cockle</name>
    <name type="synonym">Anadara granosa</name>
    <dbReference type="NCBI Taxonomy" id="220873"/>
    <lineage>
        <taxon>Eukaryota</taxon>
        <taxon>Metazoa</taxon>
        <taxon>Spiralia</taxon>
        <taxon>Lophotrochozoa</taxon>
        <taxon>Mollusca</taxon>
        <taxon>Bivalvia</taxon>
        <taxon>Autobranchia</taxon>
        <taxon>Pteriomorphia</taxon>
        <taxon>Arcoida</taxon>
        <taxon>Arcoidea</taxon>
        <taxon>Arcidae</taxon>
        <taxon>Tegillarca</taxon>
    </lineage>
</organism>
<reference evidence="6 7" key="1">
    <citation type="submission" date="2022-12" db="EMBL/GenBank/DDBJ databases">
        <title>Chromosome-level genome of Tegillarca granosa.</title>
        <authorList>
            <person name="Kim J."/>
        </authorList>
    </citation>
    <scope>NUCLEOTIDE SEQUENCE [LARGE SCALE GENOMIC DNA]</scope>
    <source>
        <strain evidence="6">Teg-2019</strain>
        <tissue evidence="6">Adductor muscle</tissue>
    </source>
</reference>
<evidence type="ECO:0000313" key="6">
    <source>
        <dbReference type="EMBL" id="KAJ8320613.1"/>
    </source>
</evidence>
<dbReference type="InterPro" id="IPR013083">
    <property type="entry name" value="Znf_RING/FYVE/PHD"/>
</dbReference>
<keyword evidence="1 3" id="KW-0863">Zinc-finger</keyword>
<sequence length="448" mass="51066">MRVQCCICSDLFENDPTISISALQCGHVFHENCINQWLKNSNTCPSCRNNVSRTKIISKLYFDHVDEVDDGNGDSSKLINEVQSLKVQIRQNEKEKEGIREDKKSLEKKVKELQGERKNVEKLFKQEQSTNSSLRKQLHFFEMQQTALDIEKDECKRIKRKLVELQNVEVLLTGSEEEAKSILDTTGDGDRAVGELAKYCGMLKREYDQIKAEKKALKSEFEKCKRENISKDSKLKELTKETSILRDQYARSEDDLKMAEKEKDIMKKKLNHLKRAIKSPCPGGSSSFVETLLDESIMQSTPIRLNEPQNGDKDILLESQVIMTPEILKPSPTTQMKRQCEENDMKFVKISSACNQNPAKKMKKDIQDISNLTELSGFNILKKKSGLGDYNSVVRKGYDGLGGHMTFTQPQGKPKLALKKNVPVTSKTIKNNGKAMKFPPLPKLDNYF</sequence>
<evidence type="ECO:0000256" key="3">
    <source>
        <dbReference type="PROSITE-ProRule" id="PRU00175"/>
    </source>
</evidence>
<evidence type="ECO:0000256" key="2">
    <source>
        <dbReference type="ARBA" id="ARBA00022833"/>
    </source>
</evidence>
<evidence type="ECO:0000256" key="4">
    <source>
        <dbReference type="SAM" id="Coils"/>
    </source>
</evidence>
<proteinExistence type="predicted"/>
<comment type="caution">
    <text evidence="6">The sequence shown here is derived from an EMBL/GenBank/DDBJ whole genome shotgun (WGS) entry which is preliminary data.</text>
</comment>